<dbReference type="STRING" id="1160509.A0A3N4IRW3"/>
<evidence type="ECO:0000313" key="7">
    <source>
        <dbReference type="EMBL" id="RPA88147.1"/>
    </source>
</evidence>
<evidence type="ECO:0000256" key="1">
    <source>
        <dbReference type="ARBA" id="ARBA00009713"/>
    </source>
</evidence>
<dbReference type="InterPro" id="IPR001680">
    <property type="entry name" value="WD40_rpt"/>
</dbReference>
<evidence type="ECO:0000256" key="4">
    <source>
        <dbReference type="SAM" id="MobiDB-lite"/>
    </source>
</evidence>
<dbReference type="OrthoDB" id="341486at2759"/>
<dbReference type="Gene3D" id="2.130.10.10">
    <property type="entry name" value="YVTN repeat-like/Quinoprotein amine dehydrogenase"/>
    <property type="match status" value="1"/>
</dbReference>
<dbReference type="SUPFAM" id="SSF50978">
    <property type="entry name" value="WD40 repeat-like"/>
    <property type="match status" value="1"/>
</dbReference>
<dbReference type="Proteomes" id="UP000275078">
    <property type="component" value="Unassembled WGS sequence"/>
</dbReference>
<evidence type="ECO:0000313" key="8">
    <source>
        <dbReference type="Proteomes" id="UP000275078"/>
    </source>
</evidence>
<feature type="region of interest" description="Disordered" evidence="4">
    <location>
        <begin position="910"/>
        <end position="931"/>
    </location>
</feature>
<reference evidence="7 8" key="1">
    <citation type="journal article" date="2018" name="Nat. Ecol. Evol.">
        <title>Pezizomycetes genomes reveal the molecular basis of ectomycorrhizal truffle lifestyle.</title>
        <authorList>
            <person name="Murat C."/>
            <person name="Payen T."/>
            <person name="Noel B."/>
            <person name="Kuo A."/>
            <person name="Morin E."/>
            <person name="Chen J."/>
            <person name="Kohler A."/>
            <person name="Krizsan K."/>
            <person name="Balestrini R."/>
            <person name="Da Silva C."/>
            <person name="Montanini B."/>
            <person name="Hainaut M."/>
            <person name="Levati E."/>
            <person name="Barry K.W."/>
            <person name="Belfiori B."/>
            <person name="Cichocki N."/>
            <person name="Clum A."/>
            <person name="Dockter R.B."/>
            <person name="Fauchery L."/>
            <person name="Guy J."/>
            <person name="Iotti M."/>
            <person name="Le Tacon F."/>
            <person name="Lindquist E.A."/>
            <person name="Lipzen A."/>
            <person name="Malagnac F."/>
            <person name="Mello A."/>
            <person name="Molinier V."/>
            <person name="Miyauchi S."/>
            <person name="Poulain J."/>
            <person name="Riccioni C."/>
            <person name="Rubini A."/>
            <person name="Sitrit Y."/>
            <person name="Splivallo R."/>
            <person name="Traeger S."/>
            <person name="Wang M."/>
            <person name="Zifcakova L."/>
            <person name="Wipf D."/>
            <person name="Zambonelli A."/>
            <person name="Paolocci F."/>
            <person name="Nowrousian M."/>
            <person name="Ottonello S."/>
            <person name="Baldrian P."/>
            <person name="Spatafora J.W."/>
            <person name="Henrissat B."/>
            <person name="Nagy L.G."/>
            <person name="Aury J.M."/>
            <person name="Wincker P."/>
            <person name="Grigoriev I.V."/>
            <person name="Bonfante P."/>
            <person name="Martin F.M."/>
        </authorList>
    </citation>
    <scope>NUCLEOTIDE SEQUENCE [LARGE SCALE GENOMIC DNA]</scope>
    <source>
        <strain evidence="7 8">RN42</strain>
    </source>
</reference>
<dbReference type="Pfam" id="PF21720">
    <property type="entry name" value="MIOS_WD40"/>
    <property type="match status" value="1"/>
</dbReference>
<feature type="domain" description="MIOS-like alpha-solenoid" evidence="6">
    <location>
        <begin position="468"/>
        <end position="715"/>
    </location>
</feature>
<dbReference type="EMBL" id="ML119645">
    <property type="protein sequence ID" value="RPA88147.1"/>
    <property type="molecule type" value="Genomic_DNA"/>
</dbReference>
<organism evidence="7 8">
    <name type="scientific">Ascobolus immersus RN42</name>
    <dbReference type="NCBI Taxonomy" id="1160509"/>
    <lineage>
        <taxon>Eukaryota</taxon>
        <taxon>Fungi</taxon>
        <taxon>Dikarya</taxon>
        <taxon>Ascomycota</taxon>
        <taxon>Pezizomycotina</taxon>
        <taxon>Pezizomycetes</taxon>
        <taxon>Pezizales</taxon>
        <taxon>Ascobolaceae</taxon>
        <taxon>Ascobolus</taxon>
    </lineage>
</organism>
<dbReference type="CDD" id="cd16691">
    <property type="entry name" value="mRING-H2-C3H3C2_Mio"/>
    <property type="match status" value="1"/>
</dbReference>
<dbReference type="SUPFAM" id="SSF50960">
    <property type="entry name" value="TolB, C-terminal domain"/>
    <property type="match status" value="1"/>
</dbReference>
<protein>
    <submittedName>
        <fullName evidence="7">WD40 repeat-like protein</fullName>
    </submittedName>
</protein>
<proteinExistence type="inferred from homology"/>
<dbReference type="Pfam" id="PF17034">
    <property type="entry name" value="zinc_ribbon_16"/>
    <property type="match status" value="1"/>
</dbReference>
<dbReference type="InterPro" id="IPR049092">
    <property type="entry name" value="MIOS_a-sol"/>
</dbReference>
<evidence type="ECO:0000259" key="6">
    <source>
        <dbReference type="Pfam" id="PF21719"/>
    </source>
</evidence>
<dbReference type="SMART" id="SM00320">
    <property type="entry name" value="WD40"/>
    <property type="match status" value="2"/>
</dbReference>
<feature type="region of interest" description="Disordered" evidence="4">
    <location>
        <begin position="861"/>
        <end position="883"/>
    </location>
</feature>
<dbReference type="Pfam" id="PF21719">
    <property type="entry name" value="MIOS_a-sol"/>
    <property type="match status" value="1"/>
</dbReference>
<feature type="compositionally biased region" description="Basic and acidic residues" evidence="4">
    <location>
        <begin position="913"/>
        <end position="926"/>
    </location>
</feature>
<dbReference type="InterPro" id="IPR031488">
    <property type="entry name" value="Zn_ribbon_mio"/>
</dbReference>
<keyword evidence="2" id="KW-0853">WD repeat</keyword>
<dbReference type="InterPro" id="IPR036322">
    <property type="entry name" value="WD40_repeat_dom_sf"/>
</dbReference>
<comment type="similarity">
    <text evidence="1">Belongs to the WD repeat mio family.</text>
</comment>
<accession>A0A3N4IRW3</accession>
<sequence>MSNYKVRWSPHSTPDKQQFLLINSKEHEITLYNTKPYQKGRKLTYELVSKHTKISYIRTFDWSLQEEDLISVGQSSGEALLLRIGPNARPSDTITLAVKHQRACNSVSFSSNNLIAAGLDKVRNDFCLNIWDIRSAGTTSKPAPIRQLASSDGVSSIKFFSDQPNTIMAGVGYKWVRIYDLRESPNNPAFSAASRHVHGLYGDCKDPNYFASYSDDGAVVVWDRRMGKAGALAEPVLNYGRNSTDESNLGSTIVSLRYSPDKSGVFGLLNNMGGLKIYQNGKMYESYPSENPPTDSANQHHKVKGKQISVDKEEKKGEMLFTKRVIDITSPSPVTVRNEKSRHIVTFDWHTDGTSQGLKMICMRQNGELQVHTLPGEPVSLAFGSRNAFITGSHGDSRVYEPRLRKEIITQASYGIGRGSEIQITPSRGSFATTPPDIIDPSKAELIYPSSYIINPRDTLGNDVCLTMRRRAAKGYAMDAKTTKGFADDPDLEDMWTWLKGAEEAAENGGMVHGAFDLSYLGVYGIWTGDLGEDETCRLVQGPLRGHKQRMKELASSAREINQKNNRDDFRFSISTDFPHQRRLCLAIAGWDFPMDELESRLLELERTGQHAKAAGWALFHHDIKRCIKALTKGGQEMKLMSTAVAGYCAHTKGGKEETSSSGAMWKELCRSMSVEMDDPYLRAVFAFVANGDWKDVLDDAGLPIKEKLGIAFRFLRDEELSTYINSLLEEVIRDGDLTGLLLTGISDKALDLLQKYVNRTADVQTAALVSAFAVPRYFTDDRVEHWVQSYRWLLNSWKMFLTRARYDVMRGMKARERSGPGIPTPPQVSLRCVSCDKNFSPQREPSNTILALPSAAPATRRLAGTSAGGAATRPQAQQPPKNIVCPHCNKPLPRCAVCLLHLGTPVPVKNKATKEPKPGDPDPRSDPPGTREVIYDTWFTWCMSCNHGLHNVHAREWFQENEICPVPGCECDCANK</sequence>
<gene>
    <name evidence="7" type="ORF">BJ508DRAFT_2997</name>
</gene>
<evidence type="ECO:0000259" key="5">
    <source>
        <dbReference type="Pfam" id="PF17034"/>
    </source>
</evidence>
<evidence type="ECO:0000256" key="2">
    <source>
        <dbReference type="ARBA" id="ARBA00022574"/>
    </source>
</evidence>
<dbReference type="InterPro" id="IPR015943">
    <property type="entry name" value="WD40/YVTN_repeat-like_dom_sf"/>
</dbReference>
<keyword evidence="3" id="KW-0677">Repeat</keyword>
<dbReference type="GO" id="GO:1904263">
    <property type="term" value="P:positive regulation of TORC1 signaling"/>
    <property type="evidence" value="ECO:0007669"/>
    <property type="project" value="TreeGrafter"/>
</dbReference>
<dbReference type="PANTHER" id="PTHR16453">
    <property type="entry name" value="WD40 DOMAIN-CONTAINING PROTEIN MIO FAMILY MEMBER"/>
    <property type="match status" value="1"/>
</dbReference>
<dbReference type="InterPro" id="IPR037593">
    <property type="entry name" value="MIOS/Sea4"/>
</dbReference>
<feature type="domain" description="GATOR2 complex protein MIO zinc-ribbon like" evidence="5">
    <location>
        <begin position="881"/>
        <end position="977"/>
    </location>
</feature>
<name>A0A3N4IRW3_ASCIM</name>
<keyword evidence="8" id="KW-1185">Reference proteome</keyword>
<evidence type="ECO:0000256" key="3">
    <source>
        <dbReference type="ARBA" id="ARBA00022737"/>
    </source>
</evidence>
<dbReference type="AlphaFoldDB" id="A0A3N4IRW3"/>
<dbReference type="GO" id="GO:0005737">
    <property type="term" value="C:cytoplasm"/>
    <property type="evidence" value="ECO:0007669"/>
    <property type="project" value="TreeGrafter"/>
</dbReference>
<dbReference type="PANTHER" id="PTHR16453:SF9">
    <property type="entry name" value="GATOR COMPLEX PROTEIN MIOS"/>
    <property type="match status" value="1"/>
</dbReference>